<feature type="transmembrane region" description="Helical" evidence="1">
    <location>
        <begin position="425"/>
        <end position="444"/>
    </location>
</feature>
<feature type="transmembrane region" description="Helical" evidence="1">
    <location>
        <begin position="495"/>
        <end position="519"/>
    </location>
</feature>
<name>A0ABS5YLN2_9ACTN</name>
<keyword evidence="1" id="KW-0472">Membrane</keyword>
<protein>
    <submittedName>
        <fullName evidence="2">NACHT domain-containing protein</fullName>
    </submittedName>
</protein>
<feature type="transmembrane region" description="Helical" evidence="1">
    <location>
        <begin position="597"/>
        <end position="615"/>
    </location>
</feature>
<gene>
    <name evidence="2" type="ORF">KOI35_12635</name>
</gene>
<dbReference type="SUPFAM" id="SSF52540">
    <property type="entry name" value="P-loop containing nucleoside triphosphate hydrolases"/>
    <property type="match status" value="1"/>
</dbReference>
<feature type="transmembrane region" description="Helical" evidence="1">
    <location>
        <begin position="573"/>
        <end position="591"/>
    </location>
</feature>
<dbReference type="InterPro" id="IPR027417">
    <property type="entry name" value="P-loop_NTPase"/>
</dbReference>
<sequence length="680" mass="73949">MTRKAQLWVMITGLVTVVGGVAINQVLSPDGKVQWMWLAGAVLVTAGGGWLVFRMSAPPTTLPVATAEVVEQTLAALAARVEAVWKPEQSARRLLNPRPLPTAWTIVGPPGSDHWGNIRSDGINQPLDLPRAVETARPDAFERLVTDPRLRGRVVLLGEPGAGKTALLLRLTLVLLADRKRTGTAGAPVPVLLRLSTWNPQEKTLEQWIAWRLMVDYGFGRAVPTDHLIPLLDGLDEVPDDRRRQALLAIGDTFTETSLVVSCRTAEYHDSLAALAGNVLAAAVVAELTALRPDAARDYLELTTSRPEDWRRVFDQDDGRVTAALSAPLWVDLARTTYTDPDQPDNDPGELLDLADADSVRARLLDRLIPSAYPEPARVGPDGHTWRRDEATRWLRFLAATMRADDTQDITWWDFAFIVPRWVRFAYGLTAGALMGLSCGLAGGTNYGGLAGLLIGVLAGLAFGTAVGLEPPSLPSRRIRWRMRTGEKASRRARHVVSTSLSVTLTYGLVLGAIIWLLLDRPFEAVVTVVVWFVFGLLAGVVREFTTYFAEGDADVSGATDPVGLMRDDRRRAVAMAIAGGTVIFGSTSFFVGVPTATVMALLSTVGIGLGFGAFGKFELARLWCGSHGWLPWRTTAFLVDAHRRGVLRQAGGVWQFRHAVLRDRLAAASGEHQSEVEPA</sequence>
<evidence type="ECO:0000256" key="1">
    <source>
        <dbReference type="SAM" id="Phobius"/>
    </source>
</evidence>
<evidence type="ECO:0000313" key="3">
    <source>
        <dbReference type="Proteomes" id="UP001519654"/>
    </source>
</evidence>
<dbReference type="EMBL" id="JAHKKG010000004">
    <property type="protein sequence ID" value="MBU2664342.1"/>
    <property type="molecule type" value="Genomic_DNA"/>
</dbReference>
<dbReference type="RefSeq" id="WP_215786886.1">
    <property type="nucleotide sequence ID" value="NZ_JAHKKG010000004.1"/>
</dbReference>
<reference evidence="2 3" key="1">
    <citation type="submission" date="2021-06" db="EMBL/GenBank/DDBJ databases">
        <title>Actinoplanes lichenicola sp. nov., and Actinoplanes ovalisporus sp. nov., isolated from lichen in Thailand.</title>
        <authorList>
            <person name="Saeng-In P."/>
            <person name="Kanchanasin P."/>
            <person name="Yuki M."/>
            <person name="Kudo T."/>
            <person name="Ohkuma M."/>
            <person name="Phongsopitanun W."/>
            <person name="Tanasupawat S."/>
        </authorList>
    </citation>
    <scope>NUCLEOTIDE SEQUENCE [LARGE SCALE GENOMIC DNA]</scope>
    <source>
        <strain evidence="2 3">NBRC 110975</strain>
    </source>
</reference>
<evidence type="ECO:0000313" key="2">
    <source>
        <dbReference type="EMBL" id="MBU2664342.1"/>
    </source>
</evidence>
<dbReference type="Proteomes" id="UP001519654">
    <property type="component" value="Unassembled WGS sequence"/>
</dbReference>
<feature type="transmembrane region" description="Helical" evidence="1">
    <location>
        <begin position="33"/>
        <end position="53"/>
    </location>
</feature>
<comment type="caution">
    <text evidence="2">The sequence shown here is derived from an EMBL/GenBank/DDBJ whole genome shotgun (WGS) entry which is preliminary data.</text>
</comment>
<feature type="transmembrane region" description="Helical" evidence="1">
    <location>
        <begin position="450"/>
        <end position="474"/>
    </location>
</feature>
<dbReference type="Gene3D" id="3.40.50.300">
    <property type="entry name" value="P-loop containing nucleotide triphosphate hydrolases"/>
    <property type="match status" value="1"/>
</dbReference>
<keyword evidence="3" id="KW-1185">Reference proteome</keyword>
<keyword evidence="1" id="KW-1133">Transmembrane helix</keyword>
<feature type="transmembrane region" description="Helical" evidence="1">
    <location>
        <begin position="525"/>
        <end position="542"/>
    </location>
</feature>
<organism evidence="2 3">
    <name type="scientific">Paractinoplanes bogorensis</name>
    <dbReference type="NCBI Taxonomy" id="1610840"/>
    <lineage>
        <taxon>Bacteria</taxon>
        <taxon>Bacillati</taxon>
        <taxon>Actinomycetota</taxon>
        <taxon>Actinomycetes</taxon>
        <taxon>Micromonosporales</taxon>
        <taxon>Micromonosporaceae</taxon>
        <taxon>Paractinoplanes</taxon>
    </lineage>
</organism>
<feature type="transmembrane region" description="Helical" evidence="1">
    <location>
        <begin position="7"/>
        <end position="27"/>
    </location>
</feature>
<proteinExistence type="predicted"/>
<keyword evidence="1" id="KW-0812">Transmembrane</keyword>
<accession>A0ABS5YLN2</accession>